<evidence type="ECO:0000313" key="3">
    <source>
        <dbReference type="Proteomes" id="UP000886998"/>
    </source>
</evidence>
<organism evidence="2 3">
    <name type="scientific">Trichonephila inaurata madagascariensis</name>
    <dbReference type="NCBI Taxonomy" id="2747483"/>
    <lineage>
        <taxon>Eukaryota</taxon>
        <taxon>Metazoa</taxon>
        <taxon>Ecdysozoa</taxon>
        <taxon>Arthropoda</taxon>
        <taxon>Chelicerata</taxon>
        <taxon>Arachnida</taxon>
        <taxon>Araneae</taxon>
        <taxon>Araneomorphae</taxon>
        <taxon>Entelegynae</taxon>
        <taxon>Araneoidea</taxon>
        <taxon>Nephilidae</taxon>
        <taxon>Trichonephila</taxon>
        <taxon>Trichonephila inaurata</taxon>
    </lineage>
</organism>
<dbReference type="InterPro" id="IPR043070">
    <property type="entry name" value="Spidroin_repeat"/>
</dbReference>
<reference evidence="2" key="1">
    <citation type="submission" date="2020-08" db="EMBL/GenBank/DDBJ databases">
        <title>Multicomponent nature underlies the extraordinary mechanical properties of spider dragline silk.</title>
        <authorList>
            <person name="Kono N."/>
            <person name="Nakamura H."/>
            <person name="Mori M."/>
            <person name="Yoshida Y."/>
            <person name="Ohtoshi R."/>
            <person name="Malay A.D."/>
            <person name="Moran D.A.P."/>
            <person name="Tomita M."/>
            <person name="Numata K."/>
            <person name="Arakawa K."/>
        </authorList>
    </citation>
    <scope>NUCLEOTIDE SEQUENCE</scope>
</reference>
<proteinExistence type="predicted"/>
<evidence type="ECO:0000256" key="1">
    <source>
        <dbReference type="SAM" id="SignalP"/>
    </source>
</evidence>
<dbReference type="Gene3D" id="1.10.274.60">
    <property type="entry name" value="Spidroin, repetitive domain"/>
    <property type="match status" value="1"/>
</dbReference>
<keyword evidence="1" id="KW-0732">Signal</keyword>
<feature type="signal peptide" evidence="1">
    <location>
        <begin position="1"/>
        <end position="16"/>
    </location>
</feature>
<dbReference type="OrthoDB" id="6435081at2759"/>
<feature type="chain" id="PRO_5036471247" evidence="1">
    <location>
        <begin position="17"/>
        <end position="199"/>
    </location>
</feature>
<keyword evidence="3" id="KW-1185">Reference proteome</keyword>
<comment type="caution">
    <text evidence="2">The sequence shown here is derived from an EMBL/GenBank/DDBJ whole genome shotgun (WGS) entry which is preliminary data.</text>
</comment>
<gene>
    <name evidence="2" type="ORF">TNIN_317701</name>
</gene>
<sequence>MRFIVGFLLIILCIYADSSVAIASEDILNPSSVTTGSVTNSFVTSFLEAVKSSKALLEVFDWRQLLGEEVAQNIYRDVLSSLSSWGAADPENNAEFATQHIPKNFSVLPWETPIRVYGRGMANYLISEGILNERNADILAKAYAKSYEYFANAENKIADTKSGFLNFAASLTALTTERGLKLAQKYGEAWQSETSQQDT</sequence>
<accession>A0A8X6YQ72</accession>
<name>A0A8X6YQ72_9ARAC</name>
<evidence type="ECO:0000313" key="2">
    <source>
        <dbReference type="EMBL" id="GFY75016.1"/>
    </source>
</evidence>
<dbReference type="EMBL" id="BMAV01021094">
    <property type="protein sequence ID" value="GFY75016.1"/>
    <property type="molecule type" value="Genomic_DNA"/>
</dbReference>
<protein>
    <submittedName>
        <fullName evidence="2">Uncharacterized protein</fullName>
    </submittedName>
</protein>
<dbReference type="AlphaFoldDB" id="A0A8X6YQ72"/>
<dbReference type="Proteomes" id="UP000886998">
    <property type="component" value="Unassembled WGS sequence"/>
</dbReference>